<dbReference type="Proteomes" id="UP000077051">
    <property type="component" value="Unassembled WGS sequence"/>
</dbReference>
<feature type="transmembrane region" description="Helical" evidence="1">
    <location>
        <begin position="94"/>
        <end position="114"/>
    </location>
</feature>
<reference evidence="2 3" key="1">
    <citation type="submission" date="2015-06" db="EMBL/GenBank/DDBJ databases">
        <title>Expansion of signal transduction pathways in fungi by whole-genome duplication.</title>
        <authorList>
            <consortium name="DOE Joint Genome Institute"/>
            <person name="Corrochano L.M."/>
            <person name="Kuo A."/>
            <person name="Marcet-Houben M."/>
            <person name="Polaino S."/>
            <person name="Salamov A."/>
            <person name="Villalobos J.M."/>
            <person name="Alvarez M.I."/>
            <person name="Avalos J."/>
            <person name="Benito E.P."/>
            <person name="Benoit I."/>
            <person name="Burger G."/>
            <person name="Camino L.P."/>
            <person name="Canovas D."/>
            <person name="Cerda-Olmedo E."/>
            <person name="Cheng J.-F."/>
            <person name="Dominguez A."/>
            <person name="Elias M."/>
            <person name="Eslava A.P."/>
            <person name="Glaser F."/>
            <person name="Grimwood J."/>
            <person name="Gutierrez G."/>
            <person name="Heitman J."/>
            <person name="Henrissat B."/>
            <person name="Iturriaga E.A."/>
            <person name="Lang B.F."/>
            <person name="Lavin J.L."/>
            <person name="Lee S."/>
            <person name="Li W."/>
            <person name="Lindquist E."/>
            <person name="Lopez-Garcia S."/>
            <person name="Luque E.M."/>
            <person name="Marcos A.T."/>
            <person name="Martin J."/>
            <person name="Mccluskey K."/>
            <person name="Medina H.R."/>
            <person name="Miralles-Duran A."/>
            <person name="Miyazaki A."/>
            <person name="Munoz-Torres E."/>
            <person name="Oguiza J.A."/>
            <person name="Ohm R."/>
            <person name="Olmedo M."/>
            <person name="Orejas M."/>
            <person name="Ortiz-Castellanos L."/>
            <person name="Pisabarro A.G."/>
            <person name="Rodriguez-Romero J."/>
            <person name="Ruiz-Herrera J."/>
            <person name="Ruiz-Vazquez R."/>
            <person name="Sanz C."/>
            <person name="Schackwitz W."/>
            <person name="Schmutz J."/>
            <person name="Shahriari M."/>
            <person name="Shelest E."/>
            <person name="Silva-Franco F."/>
            <person name="Soanes D."/>
            <person name="Syed K."/>
            <person name="Tagua V.G."/>
            <person name="Talbot N.J."/>
            <person name="Thon M."/>
            <person name="De Vries R.P."/>
            <person name="Wiebenga A."/>
            <person name="Yadav J.S."/>
            <person name="Braun E.L."/>
            <person name="Baker S."/>
            <person name="Garre V."/>
            <person name="Horwitz B."/>
            <person name="Torres-Martinez S."/>
            <person name="Idnurm A."/>
            <person name="Herrera-Estrella A."/>
            <person name="Gabaldon T."/>
            <person name="Grigoriev I.V."/>
        </authorList>
    </citation>
    <scope>NUCLEOTIDE SEQUENCE [LARGE SCALE GENOMIC DNA]</scope>
    <source>
        <strain evidence="2 3">CBS 277.49</strain>
    </source>
</reference>
<evidence type="ECO:0000313" key="3">
    <source>
        <dbReference type="Proteomes" id="UP000077051"/>
    </source>
</evidence>
<accession>A0A162YYH2</accession>
<organism evidence="2 3">
    <name type="scientific">Mucor lusitanicus CBS 277.49</name>
    <dbReference type="NCBI Taxonomy" id="747725"/>
    <lineage>
        <taxon>Eukaryota</taxon>
        <taxon>Fungi</taxon>
        <taxon>Fungi incertae sedis</taxon>
        <taxon>Mucoromycota</taxon>
        <taxon>Mucoromycotina</taxon>
        <taxon>Mucoromycetes</taxon>
        <taxon>Mucorales</taxon>
        <taxon>Mucorineae</taxon>
        <taxon>Mucoraceae</taxon>
        <taxon>Mucor</taxon>
    </lineage>
</organism>
<dbReference type="STRING" id="747725.A0A162YYH2"/>
<evidence type="ECO:0000313" key="2">
    <source>
        <dbReference type="EMBL" id="OAD01397.1"/>
    </source>
</evidence>
<keyword evidence="1" id="KW-0472">Membrane</keyword>
<keyword evidence="3" id="KW-1185">Reference proteome</keyword>
<proteinExistence type="predicted"/>
<dbReference type="OrthoDB" id="2289379at2759"/>
<dbReference type="VEuPathDB" id="FungiDB:MUCCIDRAFT_112842"/>
<gene>
    <name evidence="2" type="ORF">MUCCIDRAFT_112842</name>
</gene>
<evidence type="ECO:0000256" key="1">
    <source>
        <dbReference type="SAM" id="Phobius"/>
    </source>
</evidence>
<keyword evidence="1" id="KW-1133">Transmembrane helix</keyword>
<comment type="caution">
    <text evidence="2">The sequence shown here is derived from an EMBL/GenBank/DDBJ whole genome shotgun (WGS) entry which is preliminary data.</text>
</comment>
<dbReference type="EMBL" id="AMYB01000006">
    <property type="protein sequence ID" value="OAD01397.1"/>
    <property type="molecule type" value="Genomic_DNA"/>
</dbReference>
<protein>
    <submittedName>
        <fullName evidence="2">Uncharacterized protein</fullName>
    </submittedName>
</protein>
<sequence>MICVGDRGTGVGSRIRGHLRYGGFWKPKNRSHYISVCVTNEHNISQTCGFCFHKITHPVVMANGKLKTINGTFVFVNPECILVKYGRSYQGRDSLFAFLVGLSGLCNILLGTTFPSLNPKRSIGHLDTDFTTFAQTFPYKKQVY</sequence>
<keyword evidence="1" id="KW-0812">Transmembrane</keyword>
<dbReference type="AlphaFoldDB" id="A0A162YYH2"/>
<name>A0A162YYH2_MUCCL</name>